<gene>
    <name evidence="2" type="ORF">CALVIDRAFT_538728</name>
</gene>
<dbReference type="Proteomes" id="UP000076738">
    <property type="component" value="Unassembled WGS sequence"/>
</dbReference>
<feature type="compositionally biased region" description="Basic and acidic residues" evidence="1">
    <location>
        <begin position="1"/>
        <end position="23"/>
    </location>
</feature>
<dbReference type="OrthoDB" id="2139957at2759"/>
<proteinExistence type="predicted"/>
<dbReference type="Gene3D" id="2.60.120.200">
    <property type="match status" value="1"/>
</dbReference>
<reference evidence="2 3" key="1">
    <citation type="journal article" date="2016" name="Mol. Biol. Evol.">
        <title>Comparative Genomics of Early-Diverging Mushroom-Forming Fungi Provides Insights into the Origins of Lignocellulose Decay Capabilities.</title>
        <authorList>
            <person name="Nagy L.G."/>
            <person name="Riley R."/>
            <person name="Tritt A."/>
            <person name="Adam C."/>
            <person name="Daum C."/>
            <person name="Floudas D."/>
            <person name="Sun H."/>
            <person name="Yadav J.S."/>
            <person name="Pangilinan J."/>
            <person name="Larsson K.H."/>
            <person name="Matsuura K."/>
            <person name="Barry K."/>
            <person name="Labutti K."/>
            <person name="Kuo R."/>
            <person name="Ohm R.A."/>
            <person name="Bhattacharya S.S."/>
            <person name="Shirouzu T."/>
            <person name="Yoshinaga Y."/>
            <person name="Martin F.M."/>
            <person name="Grigoriev I.V."/>
            <person name="Hibbett D.S."/>
        </authorList>
    </citation>
    <scope>NUCLEOTIDE SEQUENCE [LARGE SCALE GENOMIC DNA]</scope>
    <source>
        <strain evidence="2 3">TUFC12733</strain>
    </source>
</reference>
<name>A0A167KFY7_CALVF</name>
<dbReference type="AlphaFoldDB" id="A0A167KFY7"/>
<accession>A0A167KFY7</accession>
<keyword evidence="3" id="KW-1185">Reference proteome</keyword>
<organism evidence="2 3">
    <name type="scientific">Calocera viscosa (strain TUFC12733)</name>
    <dbReference type="NCBI Taxonomy" id="1330018"/>
    <lineage>
        <taxon>Eukaryota</taxon>
        <taxon>Fungi</taxon>
        <taxon>Dikarya</taxon>
        <taxon>Basidiomycota</taxon>
        <taxon>Agaricomycotina</taxon>
        <taxon>Dacrymycetes</taxon>
        <taxon>Dacrymycetales</taxon>
        <taxon>Dacrymycetaceae</taxon>
        <taxon>Calocera</taxon>
    </lineage>
</organism>
<evidence type="ECO:0000313" key="2">
    <source>
        <dbReference type="EMBL" id="KZO94608.1"/>
    </source>
</evidence>
<sequence>MAPDDQLDRETASDSDAEAERTTTDVLSLYRKSAPALPVGVKALGGLPTPMPYRLTPSGSLAIRSDEAALPSASENARFLFRLQAAPRCTLNFTLSFPGNGPLYDVGPVFEGGVSVYLDHARHFDFAVTRNLVWTGQARVRTVGPEPVVSGQYAIDLPAKLRIETYEDRYEFWSVHKREPFLVETLENTVLGGEFKGVVIGPYLMSLEPVEMYVEEWLVHELHDDDSSEE</sequence>
<feature type="region of interest" description="Disordered" evidence="1">
    <location>
        <begin position="1"/>
        <end position="24"/>
    </location>
</feature>
<evidence type="ECO:0000313" key="3">
    <source>
        <dbReference type="Proteomes" id="UP000076738"/>
    </source>
</evidence>
<evidence type="ECO:0000256" key="1">
    <source>
        <dbReference type="SAM" id="MobiDB-lite"/>
    </source>
</evidence>
<dbReference type="EMBL" id="KV417293">
    <property type="protein sequence ID" value="KZO94608.1"/>
    <property type="molecule type" value="Genomic_DNA"/>
</dbReference>
<protein>
    <submittedName>
        <fullName evidence="2">Uncharacterized protein</fullName>
    </submittedName>
</protein>